<dbReference type="EMBL" id="JAQZCI010000002">
    <property type="protein sequence ID" value="MDD7962973.1"/>
    <property type="molecule type" value="Genomic_DNA"/>
</dbReference>
<dbReference type="Proteomes" id="UP001218170">
    <property type="component" value="Unassembled WGS sequence"/>
</dbReference>
<proteinExistence type="predicted"/>
<evidence type="ECO:0000313" key="2">
    <source>
        <dbReference type="Proteomes" id="UP001218170"/>
    </source>
</evidence>
<protein>
    <submittedName>
        <fullName evidence="1">Uncharacterized protein</fullName>
    </submittedName>
</protein>
<reference evidence="1 2" key="1">
    <citation type="submission" date="2023-02" db="EMBL/GenBank/DDBJ databases">
        <title>Study of novel species of the Microbacterium genus.</title>
        <authorList>
            <person name="Arroyo-Herrera I."/>
            <person name="Roman-Ponce B."/>
            <person name="Vasquez-Murrieta M.S."/>
        </authorList>
    </citation>
    <scope>NUCLEOTIDE SEQUENCE [LARGE SCALE GENOMIC DNA]</scope>
    <source>
        <strain evidence="1 2">NE1TT3</strain>
    </source>
</reference>
<keyword evidence="2" id="KW-1185">Reference proteome</keyword>
<organism evidence="1 2">
    <name type="scientific">Microbacterium thalli</name>
    <dbReference type="NCBI Taxonomy" id="3027921"/>
    <lineage>
        <taxon>Bacteria</taxon>
        <taxon>Bacillati</taxon>
        <taxon>Actinomycetota</taxon>
        <taxon>Actinomycetes</taxon>
        <taxon>Micrococcales</taxon>
        <taxon>Microbacteriaceae</taxon>
        <taxon>Microbacterium</taxon>
    </lineage>
</organism>
<comment type="caution">
    <text evidence="1">The sequence shown here is derived from an EMBL/GenBank/DDBJ whole genome shotgun (WGS) entry which is preliminary data.</text>
</comment>
<name>A0ABT5SMF9_9MICO</name>
<sequence length="217" mass="23241">METTRQASSLVPLRIGDRGSLAWLRPADVVCWLVGYAAPDFLEIEERSGSSLIPGTAEVLRAHGTRLRRGTAKPKAEAEVVARTRRARLEVQEHAARAGKVIESSRMAVWFLREHGSVGGMLEASFPALVDAVAAARSSGEDCSRELVDEVYRACAAIIARSLMLAQINACAPTQLNKSYARSLETLVLWQQPAPDAAALPAVAASDKRSASHAAAL</sequence>
<dbReference type="RefSeq" id="WP_274264703.1">
    <property type="nucleotide sequence ID" value="NZ_JAQZCI010000002.1"/>
</dbReference>
<evidence type="ECO:0000313" key="1">
    <source>
        <dbReference type="EMBL" id="MDD7962973.1"/>
    </source>
</evidence>
<accession>A0ABT5SMF9</accession>
<gene>
    <name evidence="1" type="ORF">PUW80_11520</name>
</gene>